<keyword evidence="3" id="KW-1185">Reference proteome</keyword>
<dbReference type="Gene3D" id="3.90.640.10">
    <property type="entry name" value="Actin, Chain A, domain 4"/>
    <property type="match status" value="1"/>
</dbReference>
<dbReference type="Gene3D" id="3.30.420.40">
    <property type="match status" value="2"/>
</dbReference>
<dbReference type="Proteomes" id="UP001470230">
    <property type="component" value="Unassembled WGS sequence"/>
</dbReference>
<dbReference type="SMART" id="SM00268">
    <property type="entry name" value="ACTIN"/>
    <property type="match status" value="1"/>
</dbReference>
<dbReference type="SUPFAM" id="SSF53067">
    <property type="entry name" value="Actin-like ATPase domain"/>
    <property type="match status" value="2"/>
</dbReference>
<accession>A0ABR2K3X2</accession>
<evidence type="ECO:0008006" key="4">
    <source>
        <dbReference type="Google" id="ProtNLM"/>
    </source>
</evidence>
<dbReference type="PRINTS" id="PR00190">
    <property type="entry name" value="ACTIN"/>
</dbReference>
<dbReference type="Pfam" id="PF00022">
    <property type="entry name" value="Actin"/>
    <property type="match status" value="1"/>
</dbReference>
<protein>
    <recommendedName>
        <fullName evidence="4">Actin</fullName>
    </recommendedName>
</protein>
<proteinExistence type="inferred from homology"/>
<gene>
    <name evidence="2" type="ORF">M9Y10_041238</name>
</gene>
<dbReference type="InterPro" id="IPR043129">
    <property type="entry name" value="ATPase_NBD"/>
</dbReference>
<comment type="similarity">
    <text evidence="1">Belongs to the actin family.</text>
</comment>
<evidence type="ECO:0000313" key="3">
    <source>
        <dbReference type="Proteomes" id="UP001470230"/>
    </source>
</evidence>
<dbReference type="PANTHER" id="PTHR11937">
    <property type="entry name" value="ACTIN"/>
    <property type="match status" value="1"/>
</dbReference>
<organism evidence="2 3">
    <name type="scientific">Tritrichomonas musculus</name>
    <dbReference type="NCBI Taxonomy" id="1915356"/>
    <lineage>
        <taxon>Eukaryota</taxon>
        <taxon>Metamonada</taxon>
        <taxon>Parabasalia</taxon>
        <taxon>Tritrichomonadida</taxon>
        <taxon>Tritrichomonadidae</taxon>
        <taxon>Tritrichomonas</taxon>
    </lineage>
</organism>
<sequence>MAEESQTIVIDNGSQMIKAGYGGEEVPRIVCPSNVGRPKYYRVVLGHEDKNVYIGDHAYENAEVLFLNYPIKHGVITNWDDMEILWRNIFERQLAIDTSQHPVIITEPAKNPKSNREKMAQILFESFNVPSLYVSVQGILSLYTFGRNTGIVCNIGDGVSEFYPIYEGIPIHQAAIRNDFAGDDVTNWLQELLREHGHNFTTTAEKVIVRDIKEKHSYTPLDYESELQKAKNTADCEVQYTLPDGNIITISDERFRCSELLFQPNMNGFELDGIHLNILNSIKRCKTNFHKDLYSNILLCGGASMTEGLPYRLEKEIVNSVPQVVNVRIAAPPERKYSTWIGGSIFSQCITSEKYISRSEYDEIGKAIVHQCT</sequence>
<reference evidence="2 3" key="1">
    <citation type="submission" date="2024-04" db="EMBL/GenBank/DDBJ databases">
        <title>Tritrichomonas musculus Genome.</title>
        <authorList>
            <person name="Alves-Ferreira E."/>
            <person name="Grigg M."/>
            <person name="Lorenzi H."/>
            <person name="Galac M."/>
        </authorList>
    </citation>
    <scope>NUCLEOTIDE SEQUENCE [LARGE SCALE GENOMIC DNA]</scope>
    <source>
        <strain evidence="2 3">EAF2021</strain>
    </source>
</reference>
<evidence type="ECO:0000313" key="2">
    <source>
        <dbReference type="EMBL" id="KAK8885784.1"/>
    </source>
</evidence>
<evidence type="ECO:0000256" key="1">
    <source>
        <dbReference type="RuleBase" id="RU000487"/>
    </source>
</evidence>
<name>A0ABR2K3X2_9EUKA</name>
<dbReference type="EMBL" id="JAPFFF010000007">
    <property type="protein sequence ID" value="KAK8885784.1"/>
    <property type="molecule type" value="Genomic_DNA"/>
</dbReference>
<comment type="caution">
    <text evidence="2">The sequence shown here is derived from an EMBL/GenBank/DDBJ whole genome shotgun (WGS) entry which is preliminary data.</text>
</comment>
<dbReference type="InterPro" id="IPR004000">
    <property type="entry name" value="Actin"/>
</dbReference>